<dbReference type="Proteomes" id="UP000887580">
    <property type="component" value="Unplaced"/>
</dbReference>
<protein>
    <submittedName>
        <fullName evidence="2">Far upstream element-binding protein C-terminal domain-containing protein</fullName>
    </submittedName>
</protein>
<dbReference type="WBParaSite" id="PS1159_v2.g104.t1">
    <property type="protein sequence ID" value="PS1159_v2.g104.t1"/>
    <property type="gene ID" value="PS1159_v2.g104"/>
</dbReference>
<reference evidence="2" key="1">
    <citation type="submission" date="2022-11" db="UniProtKB">
        <authorList>
            <consortium name="WormBaseParasite"/>
        </authorList>
    </citation>
    <scope>IDENTIFICATION</scope>
</reference>
<proteinExistence type="predicted"/>
<accession>A0AC35EVE7</accession>
<sequence>MKLLKLKPKKKKHLLLSLLNLILADRVSYGNEEVEDENTVDQISQISQYSQSLNHSPDLSIIPKTTRERVSSTPHPRRRTIPGSNFVPVYDDSFNNIDGANPDNEEDSNTPTPPSAVSNTPPPPPADPIEASPYNPNTASRDANTTALGIQSTSSDGNGDIVLLQNNDPNAINVERPNENTSPTTNLVTEPIVQRTTNQTSALSQNNHHSTPVNPFIEQQTQERTQPIQQYNHHSNEFHAQQTTADDSIFNDQYLQMSNKARLARLNAATTLKDQEKLAITMSNLNVNPFPPVQFPQQQQMPTFKHQQQQVYQPNQNYGTVMPPTYASPPYQQALVPPQHCYGLVAQSHHQQGQQSVNRYGIAPASWGQQTYGRYPTGNPVPHFSDAYYPTQPIQQHNYNSATGMPTENPNGGGFDGYNHLQHTPAPTDAIQWSNYYQQQQHQTYGPANLAQQQAGASATGIPTENPNGGGFELHNQWQHNGVYTPAPTDAIQWPNYGQQQQHQIYTNGPATLAQQQAASGGAPVQDYIAQWAEYYRQMGMHEKAAMIEEQFKKQQTSSTSQ</sequence>
<evidence type="ECO:0000313" key="2">
    <source>
        <dbReference type="WBParaSite" id="PS1159_v2.g104.t1"/>
    </source>
</evidence>
<name>A0AC35EVE7_9BILA</name>
<evidence type="ECO:0000313" key="1">
    <source>
        <dbReference type="Proteomes" id="UP000887580"/>
    </source>
</evidence>
<organism evidence="1 2">
    <name type="scientific">Panagrolaimus sp. PS1159</name>
    <dbReference type="NCBI Taxonomy" id="55785"/>
    <lineage>
        <taxon>Eukaryota</taxon>
        <taxon>Metazoa</taxon>
        <taxon>Ecdysozoa</taxon>
        <taxon>Nematoda</taxon>
        <taxon>Chromadorea</taxon>
        <taxon>Rhabditida</taxon>
        <taxon>Tylenchina</taxon>
        <taxon>Panagrolaimomorpha</taxon>
        <taxon>Panagrolaimoidea</taxon>
        <taxon>Panagrolaimidae</taxon>
        <taxon>Panagrolaimus</taxon>
    </lineage>
</organism>